<gene>
    <name evidence="2" type="ORF">Lmac_2734</name>
</gene>
<organism evidence="2 3">
    <name type="scientific">Legionella maceachernii</name>
    <dbReference type="NCBI Taxonomy" id="466"/>
    <lineage>
        <taxon>Bacteria</taxon>
        <taxon>Pseudomonadati</taxon>
        <taxon>Pseudomonadota</taxon>
        <taxon>Gammaproteobacteria</taxon>
        <taxon>Legionellales</taxon>
        <taxon>Legionellaceae</taxon>
        <taxon>Legionella</taxon>
    </lineage>
</organism>
<protein>
    <recommendedName>
        <fullName evidence="4">Transposase</fullName>
    </recommendedName>
</protein>
<name>A0A0W0VWM5_9GAMM</name>
<evidence type="ECO:0008006" key="4">
    <source>
        <dbReference type="Google" id="ProtNLM"/>
    </source>
</evidence>
<accession>A0A0W0VWM5</accession>
<keyword evidence="3" id="KW-1185">Reference proteome</keyword>
<dbReference type="PANTHER" id="PTHR33055">
    <property type="entry name" value="TRANSPOSASE FOR INSERTION SEQUENCE ELEMENT IS1111A"/>
    <property type="match status" value="1"/>
</dbReference>
<comment type="caution">
    <text evidence="2">The sequence shown here is derived from an EMBL/GenBank/DDBJ whole genome shotgun (WGS) entry which is preliminary data.</text>
</comment>
<dbReference type="RefSeq" id="WP_133140935.1">
    <property type="nucleotide sequence ID" value="NZ_CAAAIB010000001.1"/>
</dbReference>
<feature type="region of interest" description="Disordered" evidence="1">
    <location>
        <begin position="1"/>
        <end position="20"/>
    </location>
</feature>
<evidence type="ECO:0000256" key="1">
    <source>
        <dbReference type="SAM" id="MobiDB-lite"/>
    </source>
</evidence>
<proteinExistence type="predicted"/>
<evidence type="ECO:0000313" key="2">
    <source>
        <dbReference type="EMBL" id="KTD24647.1"/>
    </source>
</evidence>
<dbReference type="PATRIC" id="fig|466.6.peg.2918"/>
<dbReference type="EMBL" id="LNYL01000050">
    <property type="protein sequence ID" value="KTD24647.1"/>
    <property type="molecule type" value="Genomic_DNA"/>
</dbReference>
<feature type="compositionally biased region" description="Basic and acidic residues" evidence="1">
    <location>
        <begin position="11"/>
        <end position="20"/>
    </location>
</feature>
<evidence type="ECO:0000313" key="3">
    <source>
        <dbReference type="Proteomes" id="UP000054908"/>
    </source>
</evidence>
<sequence>MRQPLGIRSKQTRDAKKLSEQLSDGRLESIHIPSEEEELIRLSTQLRQTIVSDRKRVTCRIKAKLFQFGYNDLVSDTKANETWIKKISSHPDFPTALKRELDYWCKQWLQLTEDNKEQNKEIARQSRKHDHCSQQEAIYKSAPGLGNISGKALSRELGDLQRFSR</sequence>
<dbReference type="Proteomes" id="UP000054908">
    <property type="component" value="Unassembled WGS sequence"/>
</dbReference>
<dbReference type="AlphaFoldDB" id="A0A0W0VWM5"/>
<reference evidence="2 3" key="1">
    <citation type="submission" date="2015-11" db="EMBL/GenBank/DDBJ databases">
        <title>Genomic analysis of 38 Legionella species identifies large and diverse effector repertoires.</title>
        <authorList>
            <person name="Burstein D."/>
            <person name="Amaro F."/>
            <person name="Zusman T."/>
            <person name="Lifshitz Z."/>
            <person name="Cohen O."/>
            <person name="Gilbert J.A."/>
            <person name="Pupko T."/>
            <person name="Shuman H.A."/>
            <person name="Segal G."/>
        </authorList>
    </citation>
    <scope>NUCLEOTIDE SEQUENCE [LARGE SCALE GENOMIC DNA]</scope>
    <source>
        <strain evidence="2 3">PX-1-G2-E2</strain>
    </source>
</reference>
<dbReference type="STRING" id="466.Lmac_2734"/>
<dbReference type="InterPro" id="IPR047650">
    <property type="entry name" value="Transpos_IS110"/>
</dbReference>